<dbReference type="EMBL" id="JAVRBK010000228">
    <property type="protein sequence ID" value="KAK5637730.1"/>
    <property type="molecule type" value="Genomic_DNA"/>
</dbReference>
<evidence type="ECO:0000313" key="2">
    <source>
        <dbReference type="Proteomes" id="UP001329430"/>
    </source>
</evidence>
<proteinExistence type="predicted"/>
<comment type="caution">
    <text evidence="1">The sequence shown here is derived from an EMBL/GenBank/DDBJ whole genome shotgun (WGS) entry which is preliminary data.</text>
</comment>
<evidence type="ECO:0000313" key="1">
    <source>
        <dbReference type="EMBL" id="KAK5637730.1"/>
    </source>
</evidence>
<dbReference type="InterPro" id="IPR008979">
    <property type="entry name" value="Galactose-bd-like_sf"/>
</dbReference>
<keyword evidence="2" id="KW-1185">Reference proteome</keyword>
<protein>
    <submittedName>
        <fullName evidence="1">Uncharacterized protein</fullName>
    </submittedName>
</protein>
<sequence length="91" mass="10488">INCTFKQPTTLSRIDFQFQGGFSSRKILLQFCDQNKAVIQESILYPTDNNLLQEFNDFTSVCAHSVKIVLDDLSDMFGRVILYQLKLYTSL</sequence>
<gene>
    <name evidence="1" type="ORF">RI129_000094</name>
</gene>
<name>A0AAN7Z5B5_9COLE</name>
<accession>A0AAN7Z5B5</accession>
<dbReference type="Proteomes" id="UP001329430">
    <property type="component" value="Unassembled WGS sequence"/>
</dbReference>
<dbReference type="SUPFAM" id="SSF49785">
    <property type="entry name" value="Galactose-binding domain-like"/>
    <property type="match status" value="1"/>
</dbReference>
<reference evidence="1 2" key="1">
    <citation type="journal article" date="2024" name="Insects">
        <title>An Improved Chromosome-Level Genome Assembly of the Firefly Pyrocoelia pectoralis.</title>
        <authorList>
            <person name="Fu X."/>
            <person name="Meyer-Rochow V.B."/>
            <person name="Ballantyne L."/>
            <person name="Zhu X."/>
        </authorList>
    </citation>
    <scope>NUCLEOTIDE SEQUENCE [LARGE SCALE GENOMIC DNA]</scope>
    <source>
        <strain evidence="1">XCY_ONT2</strain>
    </source>
</reference>
<organism evidence="1 2">
    <name type="scientific">Pyrocoelia pectoralis</name>
    <dbReference type="NCBI Taxonomy" id="417401"/>
    <lineage>
        <taxon>Eukaryota</taxon>
        <taxon>Metazoa</taxon>
        <taxon>Ecdysozoa</taxon>
        <taxon>Arthropoda</taxon>
        <taxon>Hexapoda</taxon>
        <taxon>Insecta</taxon>
        <taxon>Pterygota</taxon>
        <taxon>Neoptera</taxon>
        <taxon>Endopterygota</taxon>
        <taxon>Coleoptera</taxon>
        <taxon>Polyphaga</taxon>
        <taxon>Elateriformia</taxon>
        <taxon>Elateroidea</taxon>
        <taxon>Lampyridae</taxon>
        <taxon>Lampyrinae</taxon>
        <taxon>Pyrocoelia</taxon>
    </lineage>
</organism>
<dbReference type="AlphaFoldDB" id="A0AAN7Z5B5"/>
<feature type="non-terminal residue" evidence="1">
    <location>
        <position position="1"/>
    </location>
</feature>